<dbReference type="InterPro" id="IPR031926">
    <property type="entry name" value="TMEM135_N"/>
</dbReference>
<evidence type="ECO:0000256" key="2">
    <source>
        <dbReference type="ARBA" id="ARBA00008924"/>
    </source>
</evidence>
<keyword evidence="10" id="KW-1185">Reference proteome</keyword>
<feature type="compositionally biased region" description="Polar residues" evidence="6">
    <location>
        <begin position="551"/>
        <end position="570"/>
    </location>
</feature>
<accession>A0A2H3IV91</accession>
<proteinExistence type="inferred from homology"/>
<comment type="subcellular location">
    <subcellularLocation>
        <location evidence="1">Endomembrane system</location>
        <topology evidence="1">Multi-pass membrane protein</topology>
    </subcellularLocation>
</comment>
<dbReference type="PANTHER" id="PTHR12459:SF15">
    <property type="entry name" value="TRANSMEMBRANE PROTEIN 135"/>
    <property type="match status" value="1"/>
</dbReference>
<feature type="transmembrane region" description="Helical" evidence="7">
    <location>
        <begin position="74"/>
        <end position="93"/>
    </location>
</feature>
<feature type="domain" description="Transmembrane protein 135 N-terminal" evidence="8">
    <location>
        <begin position="353"/>
        <end position="477"/>
    </location>
</feature>
<dbReference type="AlphaFoldDB" id="A0A2H3IV91"/>
<keyword evidence="3 7" id="KW-0812">Transmembrane</keyword>
<dbReference type="PANTHER" id="PTHR12459">
    <property type="entry name" value="TRANSMEMBRANE PROTEIN 135-RELATED"/>
    <property type="match status" value="1"/>
</dbReference>
<comment type="similarity">
    <text evidence="2">Belongs to the TMEM135 family.</text>
</comment>
<evidence type="ECO:0000256" key="3">
    <source>
        <dbReference type="ARBA" id="ARBA00022692"/>
    </source>
</evidence>
<organism evidence="9 10">
    <name type="scientific">Wolfiporia cocos (strain MD-104)</name>
    <name type="common">Brown rot fungus</name>
    <dbReference type="NCBI Taxonomy" id="742152"/>
    <lineage>
        <taxon>Eukaryota</taxon>
        <taxon>Fungi</taxon>
        <taxon>Dikarya</taxon>
        <taxon>Basidiomycota</taxon>
        <taxon>Agaricomycotina</taxon>
        <taxon>Agaricomycetes</taxon>
        <taxon>Polyporales</taxon>
        <taxon>Phaeolaceae</taxon>
        <taxon>Wolfiporia</taxon>
    </lineage>
</organism>
<feature type="region of interest" description="Disordered" evidence="6">
    <location>
        <begin position="544"/>
        <end position="570"/>
    </location>
</feature>
<gene>
    <name evidence="9" type="ORF">WOLCODRAFT_135235</name>
</gene>
<dbReference type="InterPro" id="IPR026749">
    <property type="entry name" value="Tmem135"/>
</dbReference>
<feature type="transmembrane region" description="Helical" evidence="7">
    <location>
        <begin position="127"/>
        <end position="144"/>
    </location>
</feature>
<evidence type="ECO:0000256" key="7">
    <source>
        <dbReference type="SAM" id="Phobius"/>
    </source>
</evidence>
<evidence type="ECO:0000256" key="6">
    <source>
        <dbReference type="SAM" id="MobiDB-lite"/>
    </source>
</evidence>
<evidence type="ECO:0000259" key="8">
    <source>
        <dbReference type="Pfam" id="PF15982"/>
    </source>
</evidence>
<evidence type="ECO:0000256" key="1">
    <source>
        <dbReference type="ARBA" id="ARBA00004127"/>
    </source>
</evidence>
<dbReference type="Pfam" id="PF15982">
    <property type="entry name" value="TMEM135_C_rich"/>
    <property type="match status" value="1"/>
</dbReference>
<keyword evidence="4 7" id="KW-1133">Transmembrane helix</keyword>
<dbReference type="EMBL" id="KB467831">
    <property type="protein sequence ID" value="PCH33641.1"/>
    <property type="molecule type" value="Genomic_DNA"/>
</dbReference>
<name>A0A2H3IV91_WOLCO</name>
<evidence type="ECO:0000256" key="5">
    <source>
        <dbReference type="ARBA" id="ARBA00023136"/>
    </source>
</evidence>
<feature type="transmembrane region" description="Helical" evidence="7">
    <location>
        <begin position="34"/>
        <end position="54"/>
    </location>
</feature>
<dbReference type="OMA" id="CFFYEPE"/>
<reference evidence="9 10" key="1">
    <citation type="journal article" date="2012" name="Science">
        <title>The Paleozoic origin of enzymatic lignin decomposition reconstructed from 31 fungal genomes.</title>
        <authorList>
            <person name="Floudas D."/>
            <person name="Binder M."/>
            <person name="Riley R."/>
            <person name="Barry K."/>
            <person name="Blanchette R.A."/>
            <person name="Henrissat B."/>
            <person name="Martinez A.T."/>
            <person name="Otillar R."/>
            <person name="Spatafora J.W."/>
            <person name="Yadav J.S."/>
            <person name="Aerts A."/>
            <person name="Benoit I."/>
            <person name="Boyd A."/>
            <person name="Carlson A."/>
            <person name="Copeland A."/>
            <person name="Coutinho P.M."/>
            <person name="de Vries R.P."/>
            <person name="Ferreira P."/>
            <person name="Findley K."/>
            <person name="Foster B."/>
            <person name="Gaskell J."/>
            <person name="Glotzer D."/>
            <person name="Gorecki P."/>
            <person name="Heitman J."/>
            <person name="Hesse C."/>
            <person name="Hori C."/>
            <person name="Igarashi K."/>
            <person name="Jurgens J.A."/>
            <person name="Kallen N."/>
            <person name="Kersten P."/>
            <person name="Kohler A."/>
            <person name="Kuees U."/>
            <person name="Kumar T.K.A."/>
            <person name="Kuo A."/>
            <person name="LaButti K."/>
            <person name="Larrondo L.F."/>
            <person name="Lindquist E."/>
            <person name="Ling A."/>
            <person name="Lombard V."/>
            <person name="Lucas S."/>
            <person name="Lundell T."/>
            <person name="Martin R."/>
            <person name="McLaughlin D.J."/>
            <person name="Morgenstern I."/>
            <person name="Morin E."/>
            <person name="Murat C."/>
            <person name="Nagy L.G."/>
            <person name="Nolan M."/>
            <person name="Ohm R.A."/>
            <person name="Patyshakuliyeva A."/>
            <person name="Rokas A."/>
            <person name="Ruiz-Duenas F.J."/>
            <person name="Sabat G."/>
            <person name="Salamov A."/>
            <person name="Samejima M."/>
            <person name="Schmutz J."/>
            <person name="Slot J.C."/>
            <person name="St John F."/>
            <person name="Stenlid J."/>
            <person name="Sun H."/>
            <person name="Sun S."/>
            <person name="Syed K."/>
            <person name="Tsang A."/>
            <person name="Wiebenga A."/>
            <person name="Young D."/>
            <person name="Pisabarro A."/>
            <person name="Eastwood D.C."/>
            <person name="Martin F."/>
            <person name="Cullen D."/>
            <person name="Grigoriev I.V."/>
            <person name="Hibbett D.S."/>
        </authorList>
    </citation>
    <scope>NUCLEOTIDE SEQUENCE [LARGE SCALE GENOMIC DNA]</scope>
    <source>
        <strain evidence="9 10">MD-104</strain>
    </source>
</reference>
<dbReference type="OrthoDB" id="4021778at2759"/>
<evidence type="ECO:0000313" key="10">
    <source>
        <dbReference type="Proteomes" id="UP000218811"/>
    </source>
</evidence>
<keyword evidence="5 7" id="KW-0472">Membrane</keyword>
<sequence>MPPKDMLATLGSAPHALGDFLHSLPDDHPLQIALRTYALSLSLALGPALLPFAISSKARRGGLEKTWKVLQREFGVTGFACAMTVGVGGGAAIRQLLEVLGETNVRNDAGEKKHIRLALLKDLHKTFFANVLSSSLAIALFHLRKQGTRRATGRAPIPLTSPVPNNDAASSTISSNARPSITLDLTLLLLIRAMDSLAQMAISKICALIREKTETQDEEAVQKRKRSLRTKLDALVFWACSARIMWCFFYEPERLPRSYNKWIMTLANIDHRLLDALRAIRAGTWSYRQHQSTRPDLISSIARDIGYPEKWGDLKILPAYGGAEATAAWKLLGVSSRGDVGGIPCELVHGKVAGASCTANVAIRGAEAFAEAFALYLPVHFLPILLTRPRTLLHARRLLRTLLAVLRSASFLSSFVSSIWLAVCLTRTLFLARLFPWISHDIWDGPFGCTFAGSLVCGGSIWIEQGRRRGEIALYVLPRAIRACLSEGWVRGGSRSVRYLERITFVLSLSSILTAAIHRPDSLRGLSRWTVAFVLKGPNAGFWKRKRGEDTSPSTPTGDSASQHTLPPST</sequence>
<dbReference type="Proteomes" id="UP000218811">
    <property type="component" value="Unassembled WGS sequence"/>
</dbReference>
<protein>
    <recommendedName>
        <fullName evidence="8">Transmembrane protein 135 N-terminal domain-containing protein</fullName>
    </recommendedName>
</protein>
<evidence type="ECO:0000313" key="9">
    <source>
        <dbReference type="EMBL" id="PCH33641.1"/>
    </source>
</evidence>
<dbReference type="GO" id="GO:0012505">
    <property type="term" value="C:endomembrane system"/>
    <property type="evidence" value="ECO:0007669"/>
    <property type="project" value="UniProtKB-SubCell"/>
</dbReference>
<feature type="transmembrane region" description="Helical" evidence="7">
    <location>
        <begin position="398"/>
        <end position="423"/>
    </location>
</feature>
<evidence type="ECO:0000256" key="4">
    <source>
        <dbReference type="ARBA" id="ARBA00022989"/>
    </source>
</evidence>